<dbReference type="Proteomes" id="UP000046393">
    <property type="component" value="Unplaced"/>
</dbReference>
<evidence type="ECO:0000256" key="1">
    <source>
        <dbReference type="SAM" id="MobiDB-lite"/>
    </source>
</evidence>
<reference evidence="3" key="1">
    <citation type="submission" date="2017-02" db="UniProtKB">
        <authorList>
            <consortium name="WormBaseParasite"/>
        </authorList>
    </citation>
    <scope>IDENTIFICATION</scope>
</reference>
<evidence type="ECO:0000313" key="3">
    <source>
        <dbReference type="WBParaSite" id="SMUV_0000570801-mRNA-1"/>
    </source>
</evidence>
<keyword evidence="2" id="KW-1185">Reference proteome</keyword>
<name>A0A0N5AMA6_9BILA</name>
<feature type="region of interest" description="Disordered" evidence="1">
    <location>
        <begin position="89"/>
        <end position="117"/>
    </location>
</feature>
<dbReference type="WBParaSite" id="SMUV_0000570801-mRNA-1">
    <property type="protein sequence ID" value="SMUV_0000570801-mRNA-1"/>
    <property type="gene ID" value="SMUV_0000570801"/>
</dbReference>
<sequence length="117" mass="13316">MDEIVILENQQQSRRNRNSWKKNLDDFKSCTELKMKNQQGINKQKGPDVLCDDEEISQIREKLLEAKQKSAKIEGTQICLLQRASNDRAPGAKKSCVGLCPSGSGARKQESEPWRQQ</sequence>
<dbReference type="AlphaFoldDB" id="A0A0N5AMA6"/>
<proteinExistence type="predicted"/>
<evidence type="ECO:0000313" key="2">
    <source>
        <dbReference type="Proteomes" id="UP000046393"/>
    </source>
</evidence>
<organism evidence="2 3">
    <name type="scientific">Syphacia muris</name>
    <dbReference type="NCBI Taxonomy" id="451379"/>
    <lineage>
        <taxon>Eukaryota</taxon>
        <taxon>Metazoa</taxon>
        <taxon>Ecdysozoa</taxon>
        <taxon>Nematoda</taxon>
        <taxon>Chromadorea</taxon>
        <taxon>Rhabditida</taxon>
        <taxon>Spirurina</taxon>
        <taxon>Oxyuridomorpha</taxon>
        <taxon>Oxyuroidea</taxon>
        <taxon>Oxyuridae</taxon>
        <taxon>Syphacia</taxon>
    </lineage>
</organism>
<accession>A0A0N5AMA6</accession>
<feature type="compositionally biased region" description="Basic and acidic residues" evidence="1">
    <location>
        <begin position="107"/>
        <end position="117"/>
    </location>
</feature>
<protein>
    <submittedName>
        <fullName evidence="3">Uncharacterized protein</fullName>
    </submittedName>
</protein>